<organism evidence="1 2">
    <name type="scientific">Panagrolaimus sp. PS1159</name>
    <dbReference type="NCBI Taxonomy" id="55785"/>
    <lineage>
        <taxon>Eukaryota</taxon>
        <taxon>Metazoa</taxon>
        <taxon>Ecdysozoa</taxon>
        <taxon>Nematoda</taxon>
        <taxon>Chromadorea</taxon>
        <taxon>Rhabditida</taxon>
        <taxon>Tylenchina</taxon>
        <taxon>Panagrolaimomorpha</taxon>
        <taxon>Panagrolaimoidea</taxon>
        <taxon>Panagrolaimidae</taxon>
        <taxon>Panagrolaimus</taxon>
    </lineage>
</organism>
<evidence type="ECO:0000313" key="2">
    <source>
        <dbReference type="WBParaSite" id="PS1159_v2.g20049.t1"/>
    </source>
</evidence>
<reference evidence="2" key="1">
    <citation type="submission" date="2022-11" db="UniProtKB">
        <authorList>
            <consortium name="WormBaseParasite"/>
        </authorList>
    </citation>
    <scope>IDENTIFICATION</scope>
</reference>
<dbReference type="Proteomes" id="UP000887580">
    <property type="component" value="Unplaced"/>
</dbReference>
<proteinExistence type="predicted"/>
<protein>
    <submittedName>
        <fullName evidence="2">Uncharacterized protein</fullName>
    </submittedName>
</protein>
<name>A0AC35FRA5_9BILA</name>
<evidence type="ECO:0000313" key="1">
    <source>
        <dbReference type="Proteomes" id="UP000887580"/>
    </source>
</evidence>
<dbReference type="WBParaSite" id="PS1159_v2.g20049.t1">
    <property type="protein sequence ID" value="PS1159_v2.g20049.t1"/>
    <property type="gene ID" value="PS1159_v2.g20049"/>
</dbReference>
<accession>A0AC35FRA5</accession>
<sequence length="322" mass="36967">MKHFIFVIVLFVGCIFGIYANPYRCEQISLQLTTNVTSNFSFSLSTNLQLTEKSGKTYISYSNFSTTSDGDDFIDFLCFAYNDTIFCANETEQIFVNGNHTMGLWAHLGDHNTTIPIKDLWPIFDTMIDEISFSLITGELFTPDKPCYTDLSDLGLDIGKQCCTSFKPVRQPSINYRCKEFNSRTIIYNIDDNYSIYATSQVNYQLENKTLEFEANFYASGDIHVEYDYNDNYICWGTRHSPITNCSLTLPSNNSKIFIEMTTRNDSYTDFFVPMGRLLLRDGQALIEEGISFTPQNNCQYLSSTLNFHQVFSTKFCCSKFE</sequence>